<accession>G0U8M5</accession>
<reference evidence="2" key="1">
    <citation type="journal article" date="2012" name="Proc. Natl. Acad. Sci. U.S.A.">
        <title>Antigenic diversity is generated by distinct evolutionary mechanisms in African trypanosome species.</title>
        <authorList>
            <person name="Jackson A.P."/>
            <person name="Berry A."/>
            <person name="Aslett M."/>
            <person name="Allison H.C."/>
            <person name="Burton P."/>
            <person name="Vavrova-Anderson J."/>
            <person name="Brown R."/>
            <person name="Browne H."/>
            <person name="Corton N."/>
            <person name="Hauser H."/>
            <person name="Gamble J."/>
            <person name="Gilderthorp R."/>
            <person name="Marcello L."/>
            <person name="McQuillan J."/>
            <person name="Otto T.D."/>
            <person name="Quail M.A."/>
            <person name="Sanders M.J."/>
            <person name="van Tonder A."/>
            <person name="Ginger M.L."/>
            <person name="Field M.C."/>
            <person name="Barry J.D."/>
            <person name="Hertz-Fowler C."/>
            <person name="Berriman M."/>
        </authorList>
    </citation>
    <scope>NUCLEOTIDE SEQUENCE</scope>
    <source>
        <strain evidence="2">Y486</strain>
    </source>
</reference>
<organism evidence="2">
    <name type="scientific">Trypanosoma vivax (strain Y486)</name>
    <dbReference type="NCBI Taxonomy" id="1055687"/>
    <lineage>
        <taxon>Eukaryota</taxon>
        <taxon>Discoba</taxon>
        <taxon>Euglenozoa</taxon>
        <taxon>Kinetoplastea</taxon>
        <taxon>Metakinetoplastina</taxon>
        <taxon>Trypanosomatida</taxon>
        <taxon>Trypanosomatidae</taxon>
        <taxon>Trypanosoma</taxon>
        <taxon>Duttonella</taxon>
    </lineage>
</organism>
<protein>
    <submittedName>
        <fullName evidence="2">Uncharacterized protein</fullName>
    </submittedName>
</protein>
<gene>
    <name evidence="2" type="ORF">TVY486_1114360</name>
</gene>
<feature type="region of interest" description="Disordered" evidence="1">
    <location>
        <begin position="1"/>
        <end position="22"/>
    </location>
</feature>
<proteinExistence type="predicted"/>
<evidence type="ECO:0000313" key="2">
    <source>
        <dbReference type="EMBL" id="CCC53952.1"/>
    </source>
</evidence>
<evidence type="ECO:0000256" key="1">
    <source>
        <dbReference type="SAM" id="MobiDB-lite"/>
    </source>
</evidence>
<name>G0U8M5_TRYVY</name>
<dbReference type="OMA" id="QCCWLGV"/>
<dbReference type="AlphaFoldDB" id="G0U8M5"/>
<sequence length="181" mass="19999">MKPEKGSESTPYLPDTNSPPDSPFITDIRAACSSVMPTKYVRRMEEALRLYALHDEQRLAYSTAYSTALWTVGIQSGWMSVAVWLAVRGYRFADPVQSLASGVTSNRALQRFFTPLPLFGLVMGGLTFAQLPADVRFLLSARDNCKKEEELKHAAMESWSEALAEGAAEVERAGMHQPSPP</sequence>
<dbReference type="EMBL" id="HE573027">
    <property type="protein sequence ID" value="CCC53952.1"/>
    <property type="molecule type" value="Genomic_DNA"/>
</dbReference>
<dbReference type="VEuPathDB" id="TriTrypDB:TvY486_1114360"/>